<feature type="region of interest" description="Disordered" evidence="3">
    <location>
        <begin position="34"/>
        <end position="57"/>
    </location>
</feature>
<dbReference type="PANTHER" id="PTHR21228:SF69">
    <property type="entry name" value="GH07286P"/>
    <property type="match status" value="1"/>
</dbReference>
<organism evidence="6">
    <name type="scientific">Fopius arisanus</name>
    <dbReference type="NCBI Taxonomy" id="64838"/>
    <lineage>
        <taxon>Eukaryota</taxon>
        <taxon>Metazoa</taxon>
        <taxon>Ecdysozoa</taxon>
        <taxon>Arthropoda</taxon>
        <taxon>Hexapoda</taxon>
        <taxon>Insecta</taxon>
        <taxon>Pterygota</taxon>
        <taxon>Neoptera</taxon>
        <taxon>Endopterygota</taxon>
        <taxon>Hymenoptera</taxon>
        <taxon>Apocrita</taxon>
        <taxon>Ichneumonoidea</taxon>
        <taxon>Braconidae</taxon>
        <taxon>Opiinae</taxon>
        <taxon>Fopius</taxon>
    </lineage>
</organism>
<dbReference type="Pfam" id="PF08373">
    <property type="entry name" value="RAP"/>
    <property type="match status" value="1"/>
</dbReference>
<feature type="domain" description="RAP" evidence="4">
    <location>
        <begin position="473"/>
        <end position="531"/>
    </location>
</feature>
<dbReference type="EMBL" id="GBYB01002948">
    <property type="protein sequence ID" value="JAG72715.1"/>
    <property type="molecule type" value="Transcribed_RNA"/>
</dbReference>
<dbReference type="GO" id="GO:0003723">
    <property type="term" value="F:RNA binding"/>
    <property type="evidence" value="ECO:0007669"/>
    <property type="project" value="TreeGrafter"/>
</dbReference>
<evidence type="ECO:0000256" key="3">
    <source>
        <dbReference type="SAM" id="MobiDB-lite"/>
    </source>
</evidence>
<accession>A0A0C9PP40</accession>
<comment type="subcellular location">
    <subcellularLocation>
        <location evidence="1">Mitochondrion</location>
    </subcellularLocation>
</comment>
<evidence type="ECO:0000313" key="6">
    <source>
        <dbReference type="EMBL" id="JAG72715.1"/>
    </source>
</evidence>
<dbReference type="PANTHER" id="PTHR21228">
    <property type="entry name" value="FAST LEU-RICH DOMAIN-CONTAINING"/>
    <property type="match status" value="1"/>
</dbReference>
<keyword evidence="2" id="KW-0496">Mitochondrion</keyword>
<dbReference type="InterPro" id="IPR010622">
    <property type="entry name" value="FAST_Leu-rich"/>
</dbReference>
<evidence type="ECO:0000256" key="2">
    <source>
        <dbReference type="ARBA" id="ARBA00023128"/>
    </source>
</evidence>
<dbReference type="SMART" id="SM00952">
    <property type="entry name" value="RAP"/>
    <property type="match status" value="1"/>
</dbReference>
<dbReference type="PROSITE" id="PS51257">
    <property type="entry name" value="PROKAR_LIPOPROTEIN"/>
    <property type="match status" value="1"/>
</dbReference>
<evidence type="ECO:0000256" key="1">
    <source>
        <dbReference type="ARBA" id="ARBA00004173"/>
    </source>
</evidence>
<evidence type="ECO:0000313" key="5">
    <source>
        <dbReference type="EMBL" id="JAG72714.1"/>
    </source>
</evidence>
<reference evidence="6" key="1">
    <citation type="submission" date="2015-01" db="EMBL/GenBank/DDBJ databases">
        <title>Transcriptome Assembly of Fopius arisanus.</title>
        <authorList>
            <person name="Geib S."/>
        </authorList>
    </citation>
    <scope>NUCLEOTIDE SEQUENCE</scope>
</reference>
<proteinExistence type="predicted"/>
<dbReference type="GO" id="GO:0005759">
    <property type="term" value="C:mitochondrial matrix"/>
    <property type="evidence" value="ECO:0007669"/>
    <property type="project" value="TreeGrafter"/>
</dbReference>
<dbReference type="PROSITE" id="PS51286">
    <property type="entry name" value="RAP"/>
    <property type="match status" value="1"/>
</dbReference>
<dbReference type="Pfam" id="PF08368">
    <property type="entry name" value="FAST_2"/>
    <property type="match status" value="1"/>
</dbReference>
<evidence type="ECO:0000259" key="4">
    <source>
        <dbReference type="PROSITE" id="PS51286"/>
    </source>
</evidence>
<dbReference type="InterPro" id="IPR013584">
    <property type="entry name" value="RAP"/>
</dbReference>
<name>A0A0C9PP40_9HYME</name>
<dbReference type="GO" id="GO:0000963">
    <property type="term" value="P:mitochondrial RNA processing"/>
    <property type="evidence" value="ECO:0007669"/>
    <property type="project" value="TreeGrafter"/>
</dbReference>
<sequence>MLKLVGTLRSGPSRLSPRATSWCISSHQMVAGCSGAATAPQPNDDPLPPSTGKSPETLSKNQLVKKAFADLNMNKTPLEVPRKKSQSTMEELLSTVDNKFVSYKQAVYTITVLSQEVEKGKIDLTTLEADERYQRFCRIVAKKSGVVNAIKSGEAENRTQSTLISVDDLHESADVKKLSISQTIQMFCGLAVRQRRPRPLLRGLADNIIKSSNSLSIKNIADILYGMARLNFIEEELLVKLSDGLKKKIPGVTQSPIIGSILTSLGMMRYRDDALMDTLCDWSIKHKNILRTQDLCALLMTLAVIGYSPGNFDVLYKDLVANLRDTDMTKGSEWIDVVWSLVVLNRASHRQVESTLNEKFIATLTDRDTSAAKKHKLLNINAAAKYLLKNYSGPVLKEDSPILEAPIARVKDKEVFVKAITDALANLFPSREHFRTNVDVRTGFLIDVVFFIDTKLITSPVDKVTENTKALRIAINANYYHDFCVGKKHILGAVSLHNRLLEAMGYRILDISHTDFHTHDKLLKRISYLNDRIKAIVK</sequence>
<dbReference type="GO" id="GO:0044528">
    <property type="term" value="P:regulation of mitochondrial mRNA stability"/>
    <property type="evidence" value="ECO:0007669"/>
    <property type="project" value="InterPro"/>
</dbReference>
<dbReference type="InterPro" id="IPR050870">
    <property type="entry name" value="FAST_kinase"/>
</dbReference>
<dbReference type="InterPro" id="IPR013579">
    <property type="entry name" value="FAST_2"/>
</dbReference>
<protein>
    <submittedName>
        <fullName evidence="5">Tbrg4_0 protein</fullName>
    </submittedName>
    <submittedName>
        <fullName evidence="6">Tbrg4_3 protein</fullName>
    </submittedName>
</protein>
<dbReference type="EMBL" id="GBYB01002947">
    <property type="protein sequence ID" value="JAG72714.1"/>
    <property type="molecule type" value="Transcribed_RNA"/>
</dbReference>
<dbReference type="Pfam" id="PF06743">
    <property type="entry name" value="FAST_1"/>
    <property type="match status" value="1"/>
</dbReference>
<gene>
    <name evidence="6" type="primary">tbrg4_3</name>
    <name evidence="5" type="synonym">tbrg4_0</name>
    <name evidence="5" type="ORF">g.33853</name>
    <name evidence="6" type="ORF">g.33858</name>
</gene>
<dbReference type="GO" id="GO:0035770">
    <property type="term" value="C:ribonucleoprotein granule"/>
    <property type="evidence" value="ECO:0007669"/>
    <property type="project" value="TreeGrafter"/>
</dbReference>
<dbReference type="AlphaFoldDB" id="A0A0C9PP40"/>